<reference evidence="13" key="1">
    <citation type="journal article" date="2021" name="Open Biol.">
        <title>Shared evolutionary footprints suggest mitochondrial oxidative damage underlies multiple complex I losses in fungi.</title>
        <authorList>
            <person name="Schikora-Tamarit M.A."/>
            <person name="Marcet-Houben M."/>
            <person name="Nosek J."/>
            <person name="Gabaldon T."/>
        </authorList>
    </citation>
    <scope>NUCLEOTIDE SEQUENCE</scope>
    <source>
        <strain evidence="13">CBS6075</strain>
    </source>
</reference>
<dbReference type="Gene3D" id="3.40.309.10">
    <property type="entry name" value="Aldehyde Dehydrogenase, Chain A, domain 2"/>
    <property type="match status" value="1"/>
</dbReference>
<evidence type="ECO:0000313" key="13">
    <source>
        <dbReference type="EMBL" id="KAH3661805.1"/>
    </source>
</evidence>
<dbReference type="EMBL" id="JAEUBE010000414">
    <property type="protein sequence ID" value="KAH3661805.1"/>
    <property type="molecule type" value="Genomic_DNA"/>
</dbReference>
<dbReference type="InterPro" id="IPR050740">
    <property type="entry name" value="Aldehyde_DH_Superfamily"/>
</dbReference>
<sequence>MRAFTFVRRSSSLISTGKLVETRALVNGKFIHFEGFPVVNPATQGEIAFMSNTPLETVKSAISAAAEAFRDYRTVPAQARARILENWYRLMIEHETDLARLVTLENGKPLADSLGEVRYAASFFKWFSEEAVRQYGETISSATPSNRMYTQWQPVGPVGIITPWNFPLAMISRKLAAALAAGCTAVVKPAAETPLSAMAMAVLGVEAGVPDGVVNYTPVGHEKTKSVGELFCESPDLKKVSFTGSTNVGKILMGQSASTLKRISMELGGNAPFVVFEDADIDKAVAGALSCKFRSSGQTCVCANRLFVHDSIYNEFLFKLSKALDTNTRLGPGLDPTVTHGPLIHGRAISKVEQLVEDATSKGATVVRGGQRRNDLGALFYELTLLSDVTPKMEIFHTEAFGPVAPIIRFKSVDEVMELANDTRVGLAAYFYTENNSKAWTVAEKLQAGMVGVNTGLISEAALPFGGVGESGFGREGSKYGLAEYSDLKTVVVGL</sequence>
<dbReference type="CDD" id="cd07103">
    <property type="entry name" value="ALDH_F5_SSADH_GabD"/>
    <property type="match status" value="1"/>
</dbReference>
<dbReference type="GO" id="GO:0009450">
    <property type="term" value="P:gamma-aminobutyric acid catabolic process"/>
    <property type="evidence" value="ECO:0007669"/>
    <property type="project" value="TreeGrafter"/>
</dbReference>
<keyword evidence="14" id="KW-1185">Reference proteome</keyword>
<organism evidence="13 14">
    <name type="scientific">Ogataea philodendri</name>
    <dbReference type="NCBI Taxonomy" id="1378263"/>
    <lineage>
        <taxon>Eukaryota</taxon>
        <taxon>Fungi</taxon>
        <taxon>Dikarya</taxon>
        <taxon>Ascomycota</taxon>
        <taxon>Saccharomycotina</taxon>
        <taxon>Pichiomycetes</taxon>
        <taxon>Pichiales</taxon>
        <taxon>Pichiaceae</taxon>
        <taxon>Ogataea</taxon>
    </lineage>
</organism>
<keyword evidence="5 11" id="KW-0560">Oxidoreductase</keyword>
<dbReference type="OrthoDB" id="310895at2759"/>
<dbReference type="PANTHER" id="PTHR43353:SF5">
    <property type="entry name" value="SUCCINATE-SEMIALDEHYDE DEHYDROGENASE, MITOCHONDRIAL"/>
    <property type="match status" value="1"/>
</dbReference>
<comment type="catalytic activity">
    <reaction evidence="7">
        <text>succinate semialdehyde + NADP(+) + H2O = succinate + NADPH + 2 H(+)</text>
        <dbReference type="Rhea" id="RHEA:13213"/>
        <dbReference type="ChEBI" id="CHEBI:15377"/>
        <dbReference type="ChEBI" id="CHEBI:15378"/>
        <dbReference type="ChEBI" id="CHEBI:30031"/>
        <dbReference type="ChEBI" id="CHEBI:57706"/>
        <dbReference type="ChEBI" id="CHEBI:57783"/>
        <dbReference type="ChEBI" id="CHEBI:58349"/>
        <dbReference type="EC" id="1.2.1.16"/>
    </reaction>
</comment>
<feature type="active site" evidence="10">
    <location>
        <position position="266"/>
    </location>
</feature>
<evidence type="ECO:0000256" key="8">
    <source>
        <dbReference type="ARBA" id="ARBA00052698"/>
    </source>
</evidence>
<dbReference type="Proteomes" id="UP000769157">
    <property type="component" value="Unassembled WGS sequence"/>
</dbReference>
<comment type="similarity">
    <text evidence="2 11">Belongs to the aldehyde dehydrogenase family.</text>
</comment>
<evidence type="ECO:0000256" key="6">
    <source>
        <dbReference type="ARBA" id="ARBA00030806"/>
    </source>
</evidence>
<dbReference type="InterPro" id="IPR016162">
    <property type="entry name" value="Ald_DH_N"/>
</dbReference>
<evidence type="ECO:0000256" key="1">
    <source>
        <dbReference type="ARBA" id="ARBA00005176"/>
    </source>
</evidence>
<dbReference type="GO" id="GO:0005737">
    <property type="term" value="C:cytoplasm"/>
    <property type="evidence" value="ECO:0007669"/>
    <property type="project" value="TreeGrafter"/>
</dbReference>
<dbReference type="GeneID" id="70237947"/>
<gene>
    <name evidence="13" type="ORF">OGAPHI_005983</name>
</gene>
<dbReference type="FunFam" id="3.40.605.10:FF:000005">
    <property type="entry name" value="Succinate-semialdehyde dehydrogenase I"/>
    <property type="match status" value="1"/>
</dbReference>
<evidence type="ECO:0000256" key="2">
    <source>
        <dbReference type="ARBA" id="ARBA00009986"/>
    </source>
</evidence>
<dbReference type="InterPro" id="IPR016161">
    <property type="entry name" value="Ald_DH/histidinol_DH"/>
</dbReference>
<dbReference type="InterPro" id="IPR029510">
    <property type="entry name" value="Ald_DH_CS_GLU"/>
</dbReference>
<evidence type="ECO:0000256" key="11">
    <source>
        <dbReference type="RuleBase" id="RU003345"/>
    </source>
</evidence>
<evidence type="ECO:0000256" key="3">
    <source>
        <dbReference type="ARBA" id="ARBA00013051"/>
    </source>
</evidence>
<name>A0A9P8T1C6_9ASCO</name>
<dbReference type="FunFam" id="3.40.309.10:FF:000004">
    <property type="entry name" value="Succinate-semialdehyde dehydrogenase I"/>
    <property type="match status" value="1"/>
</dbReference>
<reference evidence="13" key="2">
    <citation type="submission" date="2021-01" db="EMBL/GenBank/DDBJ databases">
        <authorList>
            <person name="Schikora-Tamarit M.A."/>
        </authorList>
    </citation>
    <scope>NUCLEOTIDE SEQUENCE</scope>
    <source>
        <strain evidence="13">CBS6075</strain>
    </source>
</reference>
<evidence type="ECO:0000256" key="9">
    <source>
        <dbReference type="ARBA" id="ARBA00067047"/>
    </source>
</evidence>
<comment type="pathway">
    <text evidence="1">Amino-acid degradation; 4-aminobutanoate degradation.</text>
</comment>
<dbReference type="Pfam" id="PF00171">
    <property type="entry name" value="Aldedh"/>
    <property type="match status" value="1"/>
</dbReference>
<dbReference type="PROSITE" id="PS00070">
    <property type="entry name" value="ALDEHYDE_DEHYDR_CYS"/>
    <property type="match status" value="1"/>
</dbReference>
<dbReference type="InterPro" id="IPR015590">
    <property type="entry name" value="Aldehyde_DH_dom"/>
</dbReference>
<evidence type="ECO:0000256" key="5">
    <source>
        <dbReference type="ARBA" id="ARBA00023002"/>
    </source>
</evidence>
<dbReference type="SUPFAM" id="SSF53720">
    <property type="entry name" value="ALDH-like"/>
    <property type="match status" value="1"/>
</dbReference>
<dbReference type="AlphaFoldDB" id="A0A9P8T1C6"/>
<comment type="caution">
    <text evidence="13">The sequence shown here is derived from an EMBL/GenBank/DDBJ whole genome shotgun (WGS) entry which is preliminary data.</text>
</comment>
<proteinExistence type="inferred from homology"/>
<dbReference type="EC" id="1.2.1.24" evidence="3"/>
<dbReference type="PANTHER" id="PTHR43353">
    <property type="entry name" value="SUCCINATE-SEMIALDEHYDE DEHYDROGENASE, MITOCHONDRIAL"/>
    <property type="match status" value="1"/>
</dbReference>
<evidence type="ECO:0000256" key="4">
    <source>
        <dbReference type="ARBA" id="ARBA00019842"/>
    </source>
</evidence>
<dbReference type="PROSITE" id="PS00687">
    <property type="entry name" value="ALDEHYDE_DEHYDR_GLU"/>
    <property type="match status" value="1"/>
</dbReference>
<dbReference type="Gene3D" id="3.40.605.10">
    <property type="entry name" value="Aldehyde Dehydrogenase, Chain A, domain 1"/>
    <property type="match status" value="1"/>
</dbReference>
<evidence type="ECO:0000313" key="14">
    <source>
        <dbReference type="Proteomes" id="UP000769157"/>
    </source>
</evidence>
<dbReference type="GO" id="GO:0004777">
    <property type="term" value="F:succinate-semialdehyde dehydrogenase (NAD+) activity"/>
    <property type="evidence" value="ECO:0007669"/>
    <property type="project" value="UniProtKB-EC"/>
</dbReference>
<accession>A0A9P8T1C6</accession>
<evidence type="ECO:0000256" key="10">
    <source>
        <dbReference type="PROSITE-ProRule" id="PRU10007"/>
    </source>
</evidence>
<dbReference type="EC" id="1.2.1.16" evidence="9"/>
<comment type="catalytic activity">
    <reaction evidence="8">
        <text>succinate semialdehyde + NAD(+) + H2O = succinate + NADH + 2 H(+)</text>
        <dbReference type="Rhea" id="RHEA:13217"/>
        <dbReference type="ChEBI" id="CHEBI:15377"/>
        <dbReference type="ChEBI" id="CHEBI:15378"/>
        <dbReference type="ChEBI" id="CHEBI:30031"/>
        <dbReference type="ChEBI" id="CHEBI:57540"/>
        <dbReference type="ChEBI" id="CHEBI:57706"/>
        <dbReference type="ChEBI" id="CHEBI:57945"/>
        <dbReference type="EC" id="1.2.1.16"/>
    </reaction>
</comment>
<dbReference type="RefSeq" id="XP_046058909.1">
    <property type="nucleotide sequence ID" value="XM_046207223.1"/>
</dbReference>
<feature type="domain" description="Aldehyde dehydrogenase" evidence="12">
    <location>
        <begin position="36"/>
        <end position="491"/>
    </location>
</feature>
<dbReference type="InterPro" id="IPR016163">
    <property type="entry name" value="Ald_DH_C"/>
</dbReference>
<evidence type="ECO:0000259" key="12">
    <source>
        <dbReference type="Pfam" id="PF00171"/>
    </source>
</evidence>
<dbReference type="InterPro" id="IPR016160">
    <property type="entry name" value="Ald_DH_CS_CYS"/>
</dbReference>
<evidence type="ECO:0000256" key="7">
    <source>
        <dbReference type="ARBA" id="ARBA00050387"/>
    </source>
</evidence>
<protein>
    <recommendedName>
        <fullName evidence="4">Succinate-semialdehyde dehydrogenase, mitochondrial</fullName>
        <ecNumber evidence="9">1.2.1.16</ecNumber>
        <ecNumber evidence="3">1.2.1.24</ecNumber>
    </recommendedName>
    <alternativeName>
        <fullName evidence="6">NAD(+)-dependent succinic semialdehyde dehydrogenase</fullName>
    </alternativeName>
</protein>